<keyword evidence="5 8" id="KW-0378">Hydrolase</keyword>
<comment type="pathway">
    <text evidence="1 8">Purine metabolism; guanine degradation; xanthine from guanine: step 1/1.</text>
</comment>
<dbReference type="UniPathway" id="UPA00603">
    <property type="reaction ID" value="UER00660"/>
</dbReference>
<dbReference type="KEGG" id="bcoh:BC6307_24020"/>
<evidence type="ECO:0000256" key="1">
    <source>
        <dbReference type="ARBA" id="ARBA00004984"/>
    </source>
</evidence>
<comment type="catalytic activity">
    <reaction evidence="8">
        <text>guanine + H2O + H(+) = xanthine + NH4(+)</text>
        <dbReference type="Rhea" id="RHEA:14665"/>
        <dbReference type="ChEBI" id="CHEBI:15377"/>
        <dbReference type="ChEBI" id="CHEBI:15378"/>
        <dbReference type="ChEBI" id="CHEBI:16235"/>
        <dbReference type="ChEBI" id="CHEBI:17712"/>
        <dbReference type="ChEBI" id="CHEBI:28938"/>
        <dbReference type="EC" id="3.5.4.3"/>
    </reaction>
</comment>
<dbReference type="GO" id="GO:0008270">
    <property type="term" value="F:zinc ion binding"/>
    <property type="evidence" value="ECO:0007669"/>
    <property type="project" value="UniProtKB-UniRule"/>
</dbReference>
<dbReference type="Pfam" id="PF01979">
    <property type="entry name" value="Amidohydro_1"/>
    <property type="match status" value="1"/>
</dbReference>
<dbReference type="SUPFAM" id="SSF51338">
    <property type="entry name" value="Composite domain of metallo-dependent hydrolases"/>
    <property type="match status" value="2"/>
</dbReference>
<dbReference type="EMBL" id="CP018866">
    <property type="protein sequence ID" value="AST94096.1"/>
    <property type="molecule type" value="Genomic_DNA"/>
</dbReference>
<dbReference type="GO" id="GO:0008892">
    <property type="term" value="F:guanine deaminase activity"/>
    <property type="evidence" value="ECO:0007669"/>
    <property type="project" value="UniProtKB-UniRule"/>
</dbReference>
<sequence length="465" mass="51915">MRYSVIFQGTAFTSKSSKEIQVIKDHLFCINEDGMIEKIVAPEEEEYDIILNQYGGTNNFHRLERGQYILPGFVDLHVHAPQWAQAGTALDIPLYDWLNTYTFPIESKFSDMNFAKEVYNDLVSTLLANGTTTALYFATVHKESSLLLAEICAEKGQRGLVGKVVMDDVEQNPEYYRDTNTATALEETEQFILAVKELAESTKQGVYPVVTPRFIPSCTDEALEGLGKLAAKYDTHVQSHCSESDWEHQFVKTRFQKNDAFALDGFGLLREKSVMAHCNFLDESDVELFIETGTAVCHCPISNAYFANSVLPVARLHAKGVEIGLGTDISGGFSPSLYDNIKQAVISSRMLEDGVNTTLPADIRGVKGSSITVNEAFFFATAGGGESLSLPIGRIQEKYTWDIQIIDTKVPSAKLPIYDDHEELLDIFQKMLYHARPENIREVWVQGKKVHKREGRLALIESGGL</sequence>
<organism evidence="10 11">
    <name type="scientific">Sutcliffiella cohnii</name>
    <dbReference type="NCBI Taxonomy" id="33932"/>
    <lineage>
        <taxon>Bacteria</taxon>
        <taxon>Bacillati</taxon>
        <taxon>Bacillota</taxon>
        <taxon>Bacilli</taxon>
        <taxon>Bacillales</taxon>
        <taxon>Bacillaceae</taxon>
        <taxon>Sutcliffiella</taxon>
    </lineage>
</organism>
<evidence type="ECO:0000256" key="5">
    <source>
        <dbReference type="ARBA" id="ARBA00022801"/>
    </source>
</evidence>
<evidence type="ECO:0000256" key="4">
    <source>
        <dbReference type="ARBA" id="ARBA00022723"/>
    </source>
</evidence>
<dbReference type="Gene3D" id="3.20.20.140">
    <property type="entry name" value="Metal-dependent hydrolases"/>
    <property type="match status" value="1"/>
</dbReference>
<dbReference type="Proteomes" id="UP000215224">
    <property type="component" value="Chromosome"/>
</dbReference>
<comment type="function">
    <text evidence="8">Catalyzes the hydrolytic deamination of guanine, producing xanthine and ammonia.</text>
</comment>
<reference evidence="10 11" key="1">
    <citation type="submission" date="2016-12" db="EMBL/GenBank/DDBJ databases">
        <title>The whole genome sequencing and assembly of Bacillus cohnii DSM 6307T strain.</title>
        <authorList>
            <person name="Lee Y.-J."/>
            <person name="Yi H."/>
            <person name="Bahn Y.-S."/>
            <person name="Kim J.F."/>
            <person name="Lee D.-W."/>
        </authorList>
    </citation>
    <scope>NUCLEOTIDE SEQUENCE [LARGE SCALE GENOMIC DNA]</scope>
    <source>
        <strain evidence="10 11">DSM 6307</strain>
    </source>
</reference>
<dbReference type="PANTHER" id="PTHR11271:SF6">
    <property type="entry name" value="GUANINE DEAMINASE"/>
    <property type="match status" value="1"/>
</dbReference>
<keyword evidence="11" id="KW-1185">Reference proteome</keyword>
<protein>
    <recommendedName>
        <fullName evidence="3 7">Guanine deaminase</fullName>
        <shortName evidence="8">Guanase</shortName>
        <ecNumber evidence="3 7">3.5.4.3</ecNumber>
    </recommendedName>
    <alternativeName>
        <fullName evidence="8">Guanine aminohydrolase</fullName>
    </alternativeName>
</protein>
<dbReference type="GO" id="GO:0005829">
    <property type="term" value="C:cytosol"/>
    <property type="evidence" value="ECO:0007669"/>
    <property type="project" value="TreeGrafter"/>
</dbReference>
<keyword evidence="4 8" id="KW-0479">Metal-binding</keyword>
<dbReference type="SUPFAM" id="SSF51556">
    <property type="entry name" value="Metallo-dependent hydrolases"/>
    <property type="match status" value="1"/>
</dbReference>
<dbReference type="InterPro" id="IPR051607">
    <property type="entry name" value="Metallo-dep_hydrolases"/>
</dbReference>
<comment type="cofactor">
    <cofactor evidence="8">
        <name>Zn(2+)</name>
        <dbReference type="ChEBI" id="CHEBI:29105"/>
    </cofactor>
    <text evidence="8">Binds 1 zinc ion per subunit.</text>
</comment>
<comment type="similarity">
    <text evidence="2 8">Belongs to the metallo-dependent hydrolases superfamily. ATZ/TRZ family.</text>
</comment>
<gene>
    <name evidence="10" type="ORF">BC6307_24020</name>
</gene>
<dbReference type="AlphaFoldDB" id="A0A223KXB7"/>
<dbReference type="InterPro" id="IPR006680">
    <property type="entry name" value="Amidohydro-rel"/>
</dbReference>
<proteinExistence type="inferred from homology"/>
<feature type="domain" description="Amidohydrolase-related" evidence="9">
    <location>
        <begin position="68"/>
        <end position="450"/>
    </location>
</feature>
<dbReference type="STRING" id="1314751.GCA_001591425_03849"/>
<dbReference type="Gene3D" id="2.30.40.10">
    <property type="entry name" value="Urease, subunit C, domain 1"/>
    <property type="match status" value="1"/>
</dbReference>
<name>A0A223KXB7_9BACI</name>
<dbReference type="InterPro" id="IPR011059">
    <property type="entry name" value="Metal-dep_hydrolase_composite"/>
</dbReference>
<evidence type="ECO:0000256" key="8">
    <source>
        <dbReference type="RuleBase" id="RU366009"/>
    </source>
</evidence>
<evidence type="ECO:0000259" key="9">
    <source>
        <dbReference type="Pfam" id="PF01979"/>
    </source>
</evidence>
<evidence type="ECO:0000256" key="2">
    <source>
        <dbReference type="ARBA" id="ARBA00006745"/>
    </source>
</evidence>
<accession>A0A223KXB7</accession>
<dbReference type="PANTHER" id="PTHR11271">
    <property type="entry name" value="GUANINE DEAMINASE"/>
    <property type="match status" value="1"/>
</dbReference>
<evidence type="ECO:0000313" key="11">
    <source>
        <dbReference type="Proteomes" id="UP000215224"/>
    </source>
</evidence>
<dbReference type="GO" id="GO:0006147">
    <property type="term" value="P:guanine catabolic process"/>
    <property type="evidence" value="ECO:0007669"/>
    <property type="project" value="UniProtKB-UniRule"/>
</dbReference>
<evidence type="ECO:0000256" key="6">
    <source>
        <dbReference type="ARBA" id="ARBA00022833"/>
    </source>
</evidence>
<dbReference type="EC" id="3.5.4.3" evidence="3 7"/>
<dbReference type="NCBIfam" id="TIGR02967">
    <property type="entry name" value="guan_deamin"/>
    <property type="match status" value="1"/>
</dbReference>
<dbReference type="InterPro" id="IPR032466">
    <property type="entry name" value="Metal_Hydrolase"/>
</dbReference>
<evidence type="ECO:0000313" key="10">
    <source>
        <dbReference type="EMBL" id="AST94096.1"/>
    </source>
</evidence>
<dbReference type="RefSeq" id="WP_066419776.1">
    <property type="nucleotide sequence ID" value="NZ_CP018866.1"/>
</dbReference>
<evidence type="ECO:0000256" key="3">
    <source>
        <dbReference type="ARBA" id="ARBA00012781"/>
    </source>
</evidence>
<evidence type="ECO:0000256" key="7">
    <source>
        <dbReference type="NCBIfam" id="TIGR02967"/>
    </source>
</evidence>
<dbReference type="InterPro" id="IPR014311">
    <property type="entry name" value="Guanine_deaminase"/>
</dbReference>
<keyword evidence="6 8" id="KW-0862">Zinc</keyword>